<dbReference type="GO" id="GO:0008757">
    <property type="term" value="F:S-adenosylmethionine-dependent methyltransferase activity"/>
    <property type="evidence" value="ECO:0007669"/>
    <property type="project" value="TreeGrafter"/>
</dbReference>
<dbReference type="RefSeq" id="WP_258424989.1">
    <property type="nucleotide sequence ID" value="NZ_JANSUY010000024.1"/>
</dbReference>
<dbReference type="Pfam" id="PF01596">
    <property type="entry name" value="Methyltransf_3"/>
    <property type="match status" value="1"/>
</dbReference>
<proteinExistence type="predicted"/>
<gene>
    <name evidence="4" type="ORF">NU887_19075</name>
</gene>
<protein>
    <submittedName>
        <fullName evidence="4">O-methyltransferase</fullName>
    </submittedName>
</protein>
<evidence type="ECO:0000256" key="1">
    <source>
        <dbReference type="ARBA" id="ARBA00022603"/>
    </source>
</evidence>
<accession>A0A9X2P954</accession>
<keyword evidence="1" id="KW-0489">Methyltransferase</keyword>
<reference evidence="4" key="1">
    <citation type="submission" date="2022-08" db="EMBL/GenBank/DDBJ databases">
        <authorList>
            <person name="Zhang D."/>
        </authorList>
    </citation>
    <scope>NUCLEOTIDE SEQUENCE</scope>
    <source>
        <strain evidence="4">XJ19-11</strain>
    </source>
</reference>
<keyword evidence="5" id="KW-1185">Reference proteome</keyword>
<evidence type="ECO:0000256" key="3">
    <source>
        <dbReference type="ARBA" id="ARBA00022691"/>
    </source>
</evidence>
<name>A0A9X2P954_9BACT</name>
<evidence type="ECO:0000313" key="5">
    <source>
        <dbReference type="Proteomes" id="UP001142175"/>
    </source>
</evidence>
<dbReference type="InterPro" id="IPR029063">
    <property type="entry name" value="SAM-dependent_MTases_sf"/>
</dbReference>
<evidence type="ECO:0000256" key="2">
    <source>
        <dbReference type="ARBA" id="ARBA00022679"/>
    </source>
</evidence>
<dbReference type="Proteomes" id="UP001142175">
    <property type="component" value="Unassembled WGS sequence"/>
</dbReference>
<dbReference type="SUPFAM" id="SSF53335">
    <property type="entry name" value="S-adenosyl-L-methionine-dependent methyltransferases"/>
    <property type="match status" value="1"/>
</dbReference>
<dbReference type="InterPro" id="IPR050362">
    <property type="entry name" value="Cation-dep_OMT"/>
</dbReference>
<dbReference type="GO" id="GO:0008171">
    <property type="term" value="F:O-methyltransferase activity"/>
    <property type="evidence" value="ECO:0007669"/>
    <property type="project" value="InterPro"/>
</dbReference>
<dbReference type="GO" id="GO:0032259">
    <property type="term" value="P:methylation"/>
    <property type="evidence" value="ECO:0007669"/>
    <property type="project" value="UniProtKB-KW"/>
</dbReference>
<keyword evidence="2" id="KW-0808">Transferase</keyword>
<dbReference type="PANTHER" id="PTHR10509:SF14">
    <property type="entry name" value="CAFFEOYL-COA O-METHYLTRANSFERASE 3-RELATED"/>
    <property type="match status" value="1"/>
</dbReference>
<dbReference type="PANTHER" id="PTHR10509">
    <property type="entry name" value="O-METHYLTRANSFERASE-RELATED"/>
    <property type="match status" value="1"/>
</dbReference>
<dbReference type="EMBL" id="JANSUY010000024">
    <property type="protein sequence ID" value="MCR9017146.1"/>
    <property type="molecule type" value="Genomic_DNA"/>
</dbReference>
<sequence>MEFIAPELLAYCEDHSSIEDELLQHVKRETFAKVLMPRMLSGHLQGKTLELLVKMLNPKTILEIGTYTGYSGICLARGLGKNGKLITLDINDELEKMVRVFFEKSGLSSKIDYRLGNALDIIPKIEGNFDMVFIDADKANYIKYYELVVERVNPGGIILADNVLWSGKILVEEGKKIDKDTQVILDYNLMVQNDPRVENVLLPIRDGLMLAKKL</sequence>
<organism evidence="4 5">
    <name type="scientific">Aquiflexum gelatinilyticum</name>
    <dbReference type="NCBI Taxonomy" id="2961943"/>
    <lineage>
        <taxon>Bacteria</taxon>
        <taxon>Pseudomonadati</taxon>
        <taxon>Bacteroidota</taxon>
        <taxon>Cytophagia</taxon>
        <taxon>Cytophagales</taxon>
        <taxon>Cyclobacteriaceae</taxon>
        <taxon>Aquiflexum</taxon>
    </lineage>
</organism>
<dbReference type="InterPro" id="IPR002935">
    <property type="entry name" value="SAM_O-MeTrfase"/>
</dbReference>
<dbReference type="AlphaFoldDB" id="A0A9X2P954"/>
<dbReference type="CDD" id="cd02440">
    <property type="entry name" value="AdoMet_MTases"/>
    <property type="match status" value="1"/>
</dbReference>
<keyword evidence="3" id="KW-0949">S-adenosyl-L-methionine</keyword>
<dbReference type="Gene3D" id="3.40.50.150">
    <property type="entry name" value="Vaccinia Virus protein VP39"/>
    <property type="match status" value="1"/>
</dbReference>
<evidence type="ECO:0000313" key="4">
    <source>
        <dbReference type="EMBL" id="MCR9017146.1"/>
    </source>
</evidence>
<dbReference type="PROSITE" id="PS51682">
    <property type="entry name" value="SAM_OMT_I"/>
    <property type="match status" value="1"/>
</dbReference>
<comment type="caution">
    <text evidence="4">The sequence shown here is derived from an EMBL/GenBank/DDBJ whole genome shotgun (WGS) entry which is preliminary data.</text>
</comment>